<dbReference type="Pfam" id="PF01494">
    <property type="entry name" value="FAD_binding_3"/>
    <property type="match status" value="1"/>
</dbReference>
<feature type="domain" description="FAD-binding" evidence="1">
    <location>
        <begin position="17"/>
        <end position="341"/>
    </location>
</feature>
<evidence type="ECO:0000313" key="2">
    <source>
        <dbReference type="EMBL" id="MDV5391907.1"/>
    </source>
</evidence>
<keyword evidence="2" id="KW-0560">Oxidoreductase</keyword>
<accession>A0AAE4Q426</accession>
<dbReference type="GO" id="GO:0016491">
    <property type="term" value="F:oxidoreductase activity"/>
    <property type="evidence" value="ECO:0007669"/>
    <property type="project" value="UniProtKB-KW"/>
</dbReference>
<evidence type="ECO:0000313" key="3">
    <source>
        <dbReference type="Proteomes" id="UP001187859"/>
    </source>
</evidence>
<sequence length="441" mass="48547">MSTSTAARSTPSHSLCVDVAIIGAGPSGSIAASLLHKQGKRVIVLERQHFPRFSIGESLLPCCMQFIEEAGMLEALNAAGFQYKNGAAFRRNGVYTTFDFTDKFTPGPGTTFQVQRGNFDKLLADTAASFGVEIRYGETVEAIELTAAPRLTVRNEQGELYQVEAKYVLDASGFGRVLPRLLDLETPSSLPTRSAIFTHVEDNISDPNFDRNKILISVHPQHQDIWYWLIPFSNGRCSLGVVAEPQLLARLEGDLEQQLMTIVKEEPGLNALLANAKVAQPCATLKGYSANVSRLATDKFALLGNAGEFLDPVFSSGVTIAMQSASMAAKCVLKQLNGDTVDWPTEYSAPLMQGVNTFRTYVQAWYDGRFQDVIFYEDPNPKIKQMICSILAGYAWDAQNPFVKESERRLNMVVELCRQDAELITGKPVISELTINELAEV</sequence>
<dbReference type="Proteomes" id="UP001187859">
    <property type="component" value="Unassembled WGS sequence"/>
</dbReference>
<reference evidence="2" key="1">
    <citation type="submission" date="2023-05" db="EMBL/GenBank/DDBJ databases">
        <title>Colonisation of extended spectrum b-lactamase- and carbapenemase-producing bacteria on hospital surfaces from low- and middle-income countries.</title>
        <authorList>
            <person name="Nieto-Rosado M."/>
            <person name="Sands K."/>
            <person name="Iregbu K."/>
            <person name="Zahra R."/>
            <person name="Mazarati J.B."/>
            <person name="Mehtar S."/>
            <person name="Barnards-Group B."/>
            <person name="Walsh T.R."/>
        </authorList>
    </citation>
    <scope>NUCLEOTIDE SEQUENCE</scope>
    <source>
        <strain evidence="2">PP-E493</strain>
    </source>
</reference>
<dbReference type="EC" id="1.-.-.-" evidence="2"/>
<dbReference type="EMBL" id="JASGOQ010000001">
    <property type="protein sequence ID" value="MDV5391907.1"/>
    <property type="molecule type" value="Genomic_DNA"/>
</dbReference>
<dbReference type="RefSeq" id="WP_037424978.1">
    <property type="nucleotide sequence ID" value="NZ_AP026732.1"/>
</dbReference>
<dbReference type="PANTHER" id="PTHR43747">
    <property type="entry name" value="FAD-BINDING PROTEIN"/>
    <property type="match status" value="1"/>
</dbReference>
<organism evidence="2 3">
    <name type="scientific">Shewanella xiamenensis</name>
    <dbReference type="NCBI Taxonomy" id="332186"/>
    <lineage>
        <taxon>Bacteria</taxon>
        <taxon>Pseudomonadati</taxon>
        <taxon>Pseudomonadota</taxon>
        <taxon>Gammaproteobacteria</taxon>
        <taxon>Alteromonadales</taxon>
        <taxon>Shewanellaceae</taxon>
        <taxon>Shewanella</taxon>
    </lineage>
</organism>
<proteinExistence type="predicted"/>
<dbReference type="GO" id="GO:0071949">
    <property type="term" value="F:FAD binding"/>
    <property type="evidence" value="ECO:0007669"/>
    <property type="project" value="InterPro"/>
</dbReference>
<dbReference type="InterPro" id="IPR002938">
    <property type="entry name" value="FAD-bd"/>
</dbReference>
<gene>
    <name evidence="2" type="ORF">QM089_17015</name>
</gene>
<dbReference type="PRINTS" id="PR00420">
    <property type="entry name" value="RNGMNOXGNASE"/>
</dbReference>
<dbReference type="InterPro" id="IPR036188">
    <property type="entry name" value="FAD/NAD-bd_sf"/>
</dbReference>
<protein>
    <submittedName>
        <fullName evidence="2">NAD(P)/FAD-dependent oxidoreductase</fullName>
        <ecNumber evidence="2">1.-.-.-</ecNumber>
    </submittedName>
</protein>
<dbReference type="Gene3D" id="3.50.50.60">
    <property type="entry name" value="FAD/NAD(P)-binding domain"/>
    <property type="match status" value="1"/>
</dbReference>
<name>A0AAE4Q426_9GAMM</name>
<comment type="caution">
    <text evidence="2">The sequence shown here is derived from an EMBL/GenBank/DDBJ whole genome shotgun (WGS) entry which is preliminary data.</text>
</comment>
<dbReference type="AlphaFoldDB" id="A0AAE4Q426"/>
<dbReference type="PANTHER" id="PTHR43747:SF1">
    <property type="entry name" value="SLR1998 PROTEIN"/>
    <property type="match status" value="1"/>
</dbReference>
<dbReference type="InterPro" id="IPR050816">
    <property type="entry name" value="Flavin-dep_Halogenase_NPB"/>
</dbReference>
<dbReference type="SUPFAM" id="SSF51905">
    <property type="entry name" value="FAD/NAD(P)-binding domain"/>
    <property type="match status" value="1"/>
</dbReference>
<evidence type="ECO:0000259" key="1">
    <source>
        <dbReference type="Pfam" id="PF01494"/>
    </source>
</evidence>